<dbReference type="Pfam" id="PF09694">
    <property type="entry name" value="Gcw_chp"/>
    <property type="match status" value="1"/>
</dbReference>
<dbReference type="InterPro" id="IPR010239">
    <property type="entry name" value="CHP02001"/>
</dbReference>
<reference evidence="2 3" key="1">
    <citation type="submission" date="2016-03" db="EMBL/GenBank/DDBJ databases">
        <title>Complete genome sequence of Shewanella psychrophila WP2, a deep sea bacterium isolated from west Pacific sediment.</title>
        <authorList>
            <person name="Xu G."/>
            <person name="Jian H."/>
        </authorList>
    </citation>
    <scope>NUCLEOTIDE SEQUENCE [LARGE SCALE GENOMIC DNA]</scope>
    <source>
        <strain evidence="2 3">WP2</strain>
    </source>
</reference>
<dbReference type="STRING" id="225848.Sps_03939"/>
<dbReference type="OrthoDB" id="9793561at2"/>
<name>A0A1S6HU84_9GAMM</name>
<dbReference type="KEGG" id="spsw:Sps_03939"/>
<dbReference type="EMBL" id="CP014782">
    <property type="protein sequence ID" value="AQS39054.1"/>
    <property type="molecule type" value="Genomic_DNA"/>
</dbReference>
<sequence>MHRSNLFMASLMSLSFFPVMATELSANIGAASDYRWRGQSLNAGDPALQAGIDADFNNGLFVGAWASNLNYGGDENVETDFWLGYSNSLSADIDYNVSLISYQYPGSHDVSGFEELLLGLSGYGVDVSYYFTNDMSGLGNTSHYISLDYSYQIMEKYSVDLHAGRNWGSYWSNWDIGAYTDMSVGLSTRVMGIDLSLAYLFNDINTEMKLDSGVFRNDNHLLFSVNKSFDFRL</sequence>
<evidence type="ECO:0000313" key="2">
    <source>
        <dbReference type="EMBL" id="AQS39054.1"/>
    </source>
</evidence>
<keyword evidence="1" id="KW-0732">Signal</keyword>
<evidence type="ECO:0000256" key="1">
    <source>
        <dbReference type="SAM" id="SignalP"/>
    </source>
</evidence>
<dbReference type="RefSeq" id="WP_077754016.1">
    <property type="nucleotide sequence ID" value="NZ_CP014782.1"/>
</dbReference>
<keyword evidence="3" id="KW-1185">Reference proteome</keyword>
<proteinExistence type="predicted"/>
<organism evidence="2 3">
    <name type="scientific">Shewanella psychrophila</name>
    <dbReference type="NCBI Taxonomy" id="225848"/>
    <lineage>
        <taxon>Bacteria</taxon>
        <taxon>Pseudomonadati</taxon>
        <taxon>Pseudomonadota</taxon>
        <taxon>Gammaproteobacteria</taxon>
        <taxon>Alteromonadales</taxon>
        <taxon>Shewanellaceae</taxon>
        <taxon>Shewanella</taxon>
    </lineage>
</organism>
<evidence type="ECO:0000313" key="3">
    <source>
        <dbReference type="Proteomes" id="UP000189545"/>
    </source>
</evidence>
<gene>
    <name evidence="2" type="ORF">Sps_03939</name>
</gene>
<feature type="signal peptide" evidence="1">
    <location>
        <begin position="1"/>
        <end position="21"/>
    </location>
</feature>
<protein>
    <recommendedName>
        <fullName evidence="4">TIGR02001 family outer membrane protein</fullName>
    </recommendedName>
</protein>
<evidence type="ECO:0008006" key="4">
    <source>
        <dbReference type="Google" id="ProtNLM"/>
    </source>
</evidence>
<feature type="chain" id="PRO_5012029069" description="TIGR02001 family outer membrane protein" evidence="1">
    <location>
        <begin position="22"/>
        <end position="233"/>
    </location>
</feature>
<dbReference type="NCBIfam" id="TIGR02001">
    <property type="entry name" value="gcw_chp"/>
    <property type="match status" value="1"/>
</dbReference>
<dbReference type="Proteomes" id="UP000189545">
    <property type="component" value="Chromosome"/>
</dbReference>
<dbReference type="AlphaFoldDB" id="A0A1S6HU84"/>
<accession>A0A1S6HU84</accession>